<dbReference type="EC" id="3.5.1.28" evidence="2"/>
<dbReference type="EMBL" id="JBIHMM010000001">
    <property type="protein sequence ID" value="MFH0252931.1"/>
    <property type="molecule type" value="Genomic_DNA"/>
</dbReference>
<dbReference type="SMART" id="SM00646">
    <property type="entry name" value="Ami_3"/>
    <property type="match status" value="1"/>
</dbReference>
<dbReference type="Gene3D" id="3.40.630.40">
    <property type="entry name" value="Zn-dependent exopeptidases"/>
    <property type="match status" value="1"/>
</dbReference>
<keyword evidence="4" id="KW-0732">Signal</keyword>
<comment type="caution">
    <text evidence="6">The sequence shown here is derived from an EMBL/GenBank/DDBJ whole genome shotgun (WGS) entry which is preliminary data.</text>
</comment>
<dbReference type="InterPro" id="IPR002508">
    <property type="entry name" value="MurNAc-LAA_cat"/>
</dbReference>
<feature type="signal peptide" evidence="4">
    <location>
        <begin position="1"/>
        <end position="19"/>
    </location>
</feature>
<evidence type="ECO:0000313" key="6">
    <source>
        <dbReference type="EMBL" id="MFH0252931.1"/>
    </source>
</evidence>
<evidence type="ECO:0000259" key="5">
    <source>
        <dbReference type="SMART" id="SM00646"/>
    </source>
</evidence>
<evidence type="ECO:0000256" key="3">
    <source>
        <dbReference type="ARBA" id="ARBA00022801"/>
    </source>
</evidence>
<dbReference type="PANTHER" id="PTHR30404">
    <property type="entry name" value="N-ACETYLMURAMOYL-L-ALANINE AMIDASE"/>
    <property type="match status" value="1"/>
</dbReference>
<dbReference type="Pfam" id="PF01520">
    <property type="entry name" value="Amidase_3"/>
    <property type="match status" value="1"/>
</dbReference>
<proteinExistence type="predicted"/>
<dbReference type="InterPro" id="IPR050695">
    <property type="entry name" value="N-acetylmuramoyl_amidase_3"/>
</dbReference>
<gene>
    <name evidence="6" type="ORF">ACGRVM_03440</name>
</gene>
<keyword evidence="7" id="KW-1185">Reference proteome</keyword>
<reference evidence="6 7" key="1">
    <citation type="submission" date="2024-10" db="EMBL/GenBank/DDBJ databases">
        <authorList>
            <person name="Yang X.-N."/>
        </authorList>
    </citation>
    <scope>NUCLEOTIDE SEQUENCE [LARGE SCALE GENOMIC DNA]</scope>
    <source>
        <strain evidence="6 7">CAU 1059</strain>
    </source>
</reference>
<dbReference type="InterPro" id="IPR021731">
    <property type="entry name" value="AMIN_dom"/>
</dbReference>
<name>A0ABW7I431_9RHOB</name>
<evidence type="ECO:0000313" key="7">
    <source>
        <dbReference type="Proteomes" id="UP001607157"/>
    </source>
</evidence>
<feature type="chain" id="PRO_5047345743" description="N-acetylmuramoyl-L-alanine amidase" evidence="4">
    <location>
        <begin position="20"/>
        <end position="406"/>
    </location>
</feature>
<evidence type="ECO:0000256" key="1">
    <source>
        <dbReference type="ARBA" id="ARBA00001561"/>
    </source>
</evidence>
<dbReference type="PANTHER" id="PTHR30404:SF0">
    <property type="entry name" value="N-ACETYLMURAMOYL-L-ALANINE AMIDASE AMIC"/>
    <property type="match status" value="1"/>
</dbReference>
<evidence type="ECO:0000256" key="2">
    <source>
        <dbReference type="ARBA" id="ARBA00011901"/>
    </source>
</evidence>
<organism evidence="6 7">
    <name type="scientific">Roseovarius aquimarinus</name>
    <dbReference type="NCBI Taxonomy" id="1229156"/>
    <lineage>
        <taxon>Bacteria</taxon>
        <taxon>Pseudomonadati</taxon>
        <taxon>Pseudomonadota</taxon>
        <taxon>Alphaproteobacteria</taxon>
        <taxon>Rhodobacterales</taxon>
        <taxon>Roseobacteraceae</taxon>
        <taxon>Roseovarius</taxon>
    </lineage>
</organism>
<dbReference type="Proteomes" id="UP001607157">
    <property type="component" value="Unassembled WGS sequence"/>
</dbReference>
<comment type="catalytic activity">
    <reaction evidence="1">
        <text>Hydrolyzes the link between N-acetylmuramoyl residues and L-amino acid residues in certain cell-wall glycopeptides.</text>
        <dbReference type="EC" id="3.5.1.28"/>
    </reaction>
</comment>
<accession>A0ABW7I431</accession>
<dbReference type="Pfam" id="PF11741">
    <property type="entry name" value="AMIN"/>
    <property type="match status" value="1"/>
</dbReference>
<protein>
    <recommendedName>
        <fullName evidence="2">N-acetylmuramoyl-L-alanine amidase</fullName>
        <ecNumber evidence="2">3.5.1.28</ecNumber>
    </recommendedName>
</protein>
<feature type="domain" description="MurNAc-LAA" evidence="5">
    <location>
        <begin position="236"/>
        <end position="391"/>
    </location>
</feature>
<keyword evidence="3" id="KW-0378">Hydrolase</keyword>
<sequence>MKSWITALALCLCGMGAAAQQSDFGALARLDAEASAITATRGQIEVKLALSQGVPFRIFSLDGPPRIVVDFREVDWAGTLGPELIETDLVTSARVGGFRPGWSRMVLELAEPFALARAGLVGGADGTGAVLRLLLERTDAASFAAGAGVPHQPGWDLPEPADVGDLSPTRGDGALVVVLDPGHGGIDPGAGQGDILEKDVMLAFGRELKEALLRRGDTQVVMTREDDSFVSLERRVAIAQGAGADLFLSLHADSLGEGVARGATIYKLGEEASDAASAALAERHDRADLLAGLDLSGTDDVVADVLMDLARMETQPRSDLLARALLIGLEEEGLSTNSKPIRTASFSVLKSPDIPSLLLELGFLSNGRDLSNLTDPEWRARMAQAVADGIGAWMIADAANADLVRQ</sequence>
<dbReference type="RefSeq" id="WP_377168678.1">
    <property type="nucleotide sequence ID" value="NZ_JBHTJC010000001.1"/>
</dbReference>
<dbReference type="Gene3D" id="2.60.40.3500">
    <property type="match status" value="1"/>
</dbReference>
<dbReference type="CDD" id="cd02696">
    <property type="entry name" value="MurNAc-LAA"/>
    <property type="match status" value="1"/>
</dbReference>
<dbReference type="SUPFAM" id="SSF53187">
    <property type="entry name" value="Zn-dependent exopeptidases"/>
    <property type="match status" value="1"/>
</dbReference>
<evidence type="ECO:0000256" key="4">
    <source>
        <dbReference type="SAM" id="SignalP"/>
    </source>
</evidence>